<dbReference type="RefSeq" id="WP_379899029.1">
    <property type="nucleotide sequence ID" value="NZ_JBHRTR010000018.1"/>
</dbReference>
<protein>
    <submittedName>
        <fullName evidence="3">Enoyl-CoA hydratase/isomerase family protein</fullName>
    </submittedName>
</protein>
<dbReference type="PANTHER" id="PTHR11941">
    <property type="entry name" value="ENOYL-COA HYDRATASE-RELATED"/>
    <property type="match status" value="1"/>
</dbReference>
<accession>A0ABV7KX57</accession>
<reference evidence="4" key="1">
    <citation type="journal article" date="2019" name="Int. J. Syst. Evol. Microbiol.">
        <title>The Global Catalogue of Microorganisms (GCM) 10K type strain sequencing project: providing services to taxonomists for standard genome sequencing and annotation.</title>
        <authorList>
            <consortium name="The Broad Institute Genomics Platform"/>
            <consortium name="The Broad Institute Genome Sequencing Center for Infectious Disease"/>
            <person name="Wu L."/>
            <person name="Ma J."/>
        </authorList>
    </citation>
    <scope>NUCLEOTIDE SEQUENCE [LARGE SCALE GENOMIC DNA]</scope>
    <source>
        <strain evidence="4">KCTC 42964</strain>
    </source>
</reference>
<comment type="similarity">
    <text evidence="1">Belongs to the enoyl-CoA hydratase/isomerase family.</text>
</comment>
<dbReference type="CDD" id="cd06558">
    <property type="entry name" value="crotonase-like"/>
    <property type="match status" value="1"/>
</dbReference>
<name>A0ABV7KX57_9PROT</name>
<comment type="caution">
    <text evidence="3">The sequence shown here is derived from an EMBL/GenBank/DDBJ whole genome shotgun (WGS) entry which is preliminary data.</text>
</comment>
<gene>
    <name evidence="3" type="ORF">ACFOGJ_06550</name>
</gene>
<dbReference type="Pfam" id="PF00378">
    <property type="entry name" value="ECH_1"/>
    <property type="match status" value="1"/>
</dbReference>
<dbReference type="InterPro" id="IPR014748">
    <property type="entry name" value="Enoyl-CoA_hydra_C"/>
</dbReference>
<dbReference type="Gene3D" id="1.10.12.10">
    <property type="entry name" value="Lyase 2-enoyl-coa Hydratase, Chain A, domain 2"/>
    <property type="match status" value="1"/>
</dbReference>
<dbReference type="PANTHER" id="PTHR11941:SF133">
    <property type="entry name" value="1,2-EPOXYPHENYLACETYL-COA ISOMERASE"/>
    <property type="match status" value="1"/>
</dbReference>
<proteinExistence type="inferred from homology"/>
<keyword evidence="4" id="KW-1185">Reference proteome</keyword>
<organism evidence="3 4">
    <name type="scientific">Marinibaculum pumilum</name>
    <dbReference type="NCBI Taxonomy" id="1766165"/>
    <lineage>
        <taxon>Bacteria</taxon>
        <taxon>Pseudomonadati</taxon>
        <taxon>Pseudomonadota</taxon>
        <taxon>Alphaproteobacteria</taxon>
        <taxon>Rhodospirillales</taxon>
        <taxon>Rhodospirillaceae</taxon>
        <taxon>Marinibaculum</taxon>
    </lineage>
</organism>
<dbReference type="Proteomes" id="UP001595528">
    <property type="component" value="Unassembled WGS sequence"/>
</dbReference>
<evidence type="ECO:0000256" key="2">
    <source>
        <dbReference type="ARBA" id="ARBA00023239"/>
    </source>
</evidence>
<evidence type="ECO:0000313" key="3">
    <source>
        <dbReference type="EMBL" id="MFC3226880.1"/>
    </source>
</evidence>
<sequence>MDFQDITIERRDTVAIITLNRPNEANALTLRMATELHDAALACDADPTVRAVVITGAGEKMFCAGGDLKGFLDNAADLPSFMMRITSQLHRAISVFNRMEAPVIMAVNGTAAGGGFSFAMTGDLILAADKAKFTMAYTAAGLSPDGSSTHFLPRLIGVHRAKELLFTNRVLSAEEAQAWGLVNRVVPAAELMDTAIGLAEDLARGPTMAFGVVKALLLDSQNAPLDTQMEYEARGMANIVRTQDAQEGIAAFVEKRKPNFVGG</sequence>
<dbReference type="InterPro" id="IPR001753">
    <property type="entry name" value="Enoyl-CoA_hydra/iso"/>
</dbReference>
<dbReference type="InterPro" id="IPR029045">
    <property type="entry name" value="ClpP/crotonase-like_dom_sf"/>
</dbReference>
<evidence type="ECO:0000313" key="4">
    <source>
        <dbReference type="Proteomes" id="UP001595528"/>
    </source>
</evidence>
<dbReference type="Gene3D" id="3.90.226.10">
    <property type="entry name" value="2-enoyl-CoA Hydratase, Chain A, domain 1"/>
    <property type="match status" value="1"/>
</dbReference>
<keyword evidence="2" id="KW-0456">Lyase</keyword>
<dbReference type="SUPFAM" id="SSF52096">
    <property type="entry name" value="ClpP/crotonase"/>
    <property type="match status" value="1"/>
</dbReference>
<dbReference type="EMBL" id="JBHRTR010000018">
    <property type="protein sequence ID" value="MFC3226880.1"/>
    <property type="molecule type" value="Genomic_DNA"/>
</dbReference>
<evidence type="ECO:0000256" key="1">
    <source>
        <dbReference type="ARBA" id="ARBA00005254"/>
    </source>
</evidence>